<protein>
    <submittedName>
        <fullName evidence="1">Uncharacterized protein</fullName>
    </submittedName>
</protein>
<dbReference type="EMBL" id="PPEA01000788">
    <property type="protein sequence ID" value="PQM44491.1"/>
    <property type="molecule type" value="Genomic_DNA"/>
</dbReference>
<evidence type="ECO:0000313" key="2">
    <source>
        <dbReference type="Proteomes" id="UP000238296"/>
    </source>
</evidence>
<proteinExistence type="predicted"/>
<sequence length="141" mass="15140">MTGTPNCCESLLAMPGIFAPPPTAATATDRRHPVAVQGASHRGEDMSRGWRIASSRVARVSGISPRNPDSSTPSPLVVCTESCSLAWRHRARNRASDPIDEVAETPNEPLAFSSASTWVSNAWSICSPEKSVWRTVTPIGR</sequence>
<accession>A0A2S8BCW5</accession>
<organism evidence="1 2">
    <name type="scientific">Mycobacterium talmoniae</name>
    <dbReference type="NCBI Taxonomy" id="1858794"/>
    <lineage>
        <taxon>Bacteria</taxon>
        <taxon>Bacillati</taxon>
        <taxon>Actinomycetota</taxon>
        <taxon>Actinomycetes</taxon>
        <taxon>Mycobacteriales</taxon>
        <taxon>Mycobacteriaceae</taxon>
        <taxon>Mycobacterium</taxon>
    </lineage>
</organism>
<evidence type="ECO:0000313" key="1">
    <source>
        <dbReference type="EMBL" id="PQM44491.1"/>
    </source>
</evidence>
<comment type="caution">
    <text evidence="1">The sequence shown here is derived from an EMBL/GenBank/DDBJ whole genome shotgun (WGS) entry which is preliminary data.</text>
</comment>
<dbReference type="AlphaFoldDB" id="A0A2S8BCW5"/>
<gene>
    <name evidence="1" type="ORF">C1Y40_05353</name>
</gene>
<reference evidence="1 2" key="1">
    <citation type="journal article" date="2017" name="Int. J. Syst. Evol. Microbiol.">
        <title>Mycobacterium talmoniae sp. nov., a slowly growing mycobacterium isolated from human respiratory samples.</title>
        <authorList>
            <person name="Davidson R.M."/>
            <person name="DeGroote M.A."/>
            <person name="Marola J.L."/>
            <person name="Buss S."/>
            <person name="Jones V."/>
            <person name="McNeil M.R."/>
            <person name="Freifeld A.G."/>
            <person name="Elaine Epperson L."/>
            <person name="Hasan N.A."/>
            <person name="Jackson M."/>
            <person name="Iwen P.C."/>
            <person name="Salfinger M."/>
            <person name="Strong M."/>
        </authorList>
    </citation>
    <scope>NUCLEOTIDE SEQUENCE [LARGE SCALE GENOMIC DNA]</scope>
    <source>
        <strain evidence="1 2">ATCC BAA-2683</strain>
    </source>
</reference>
<dbReference type="Proteomes" id="UP000238296">
    <property type="component" value="Unassembled WGS sequence"/>
</dbReference>
<name>A0A2S8BCW5_9MYCO</name>